<evidence type="ECO:0000256" key="1">
    <source>
        <dbReference type="ARBA" id="ARBA00004162"/>
    </source>
</evidence>
<dbReference type="InterPro" id="IPR004255">
    <property type="entry name" value="O-acyltransferase_WSD1_N"/>
</dbReference>
<dbReference type="GO" id="GO:0005789">
    <property type="term" value="C:endoplasmic reticulum membrane"/>
    <property type="evidence" value="ECO:0007669"/>
    <property type="project" value="UniProtKB-SubCell"/>
</dbReference>
<keyword evidence="15" id="KW-1185">Reference proteome</keyword>
<reference evidence="14 15" key="1">
    <citation type="journal article" date="2017" name="Nature">
        <title>The Apostasia genome and the evolution of orchids.</title>
        <authorList>
            <person name="Zhang G.Q."/>
            <person name="Liu K.W."/>
            <person name="Li Z."/>
            <person name="Lohaus R."/>
            <person name="Hsiao Y.Y."/>
            <person name="Niu S.C."/>
            <person name="Wang J.Y."/>
            <person name="Lin Y.C."/>
            <person name="Xu Q."/>
            <person name="Chen L.J."/>
            <person name="Yoshida K."/>
            <person name="Fujiwara S."/>
            <person name="Wang Z.W."/>
            <person name="Zhang Y.Q."/>
            <person name="Mitsuda N."/>
            <person name="Wang M."/>
            <person name="Liu G.H."/>
            <person name="Pecoraro L."/>
            <person name="Huang H.X."/>
            <person name="Xiao X.J."/>
            <person name="Lin M."/>
            <person name="Wu X.Y."/>
            <person name="Wu W.L."/>
            <person name="Chen Y.Y."/>
            <person name="Chang S.B."/>
            <person name="Sakamoto S."/>
            <person name="Ohme-Takagi M."/>
            <person name="Yagi M."/>
            <person name="Zeng S.J."/>
            <person name="Shen C.Y."/>
            <person name="Yeh C.M."/>
            <person name="Luo Y.B."/>
            <person name="Tsai W.C."/>
            <person name="Van de Peer Y."/>
            <person name="Liu Z.J."/>
        </authorList>
    </citation>
    <scope>NUCLEOTIDE SEQUENCE [LARGE SCALE GENOMIC DNA]</scope>
    <source>
        <strain evidence="15">cv. Shenzhen</strain>
        <tissue evidence="14">Stem</tissue>
    </source>
</reference>
<keyword evidence="7 14" id="KW-0012">Acyltransferase</keyword>
<protein>
    <submittedName>
        <fullName evidence="14">O-acyltransferase WSD1</fullName>
        <ecNumber evidence="14">2.3.1.20</ecNumber>
        <ecNumber evidence="14">2.3.1.75</ecNumber>
    </submittedName>
</protein>
<keyword evidence="11" id="KW-0812">Transmembrane</keyword>
<comment type="similarity">
    <text evidence="8">In the N-terminal section; belongs to the long-chain O-acyltransferase family.</text>
</comment>
<evidence type="ECO:0000256" key="8">
    <source>
        <dbReference type="ARBA" id="ARBA00024360"/>
    </source>
</evidence>
<feature type="domain" description="O-acyltransferase WSD1-like N-terminal" evidence="12">
    <location>
        <begin position="116"/>
        <end position="222"/>
    </location>
</feature>
<dbReference type="EC" id="2.3.1.20" evidence="14"/>
<evidence type="ECO:0000259" key="12">
    <source>
        <dbReference type="Pfam" id="PF03007"/>
    </source>
</evidence>
<accession>A0A2I0B0A3</accession>
<evidence type="ECO:0000256" key="6">
    <source>
        <dbReference type="ARBA" id="ARBA00022824"/>
    </source>
</evidence>
<dbReference type="GO" id="GO:0005886">
    <property type="term" value="C:plasma membrane"/>
    <property type="evidence" value="ECO:0007669"/>
    <property type="project" value="UniProtKB-SubCell"/>
</dbReference>
<comment type="pathway">
    <text evidence="3">Glycerolipid metabolism; triacylglycerol biosynthesis.</text>
</comment>
<comment type="subcellular location">
    <subcellularLocation>
        <location evidence="1">Cell membrane</location>
        <topology evidence="1">Single-pass membrane protein</topology>
    </subcellularLocation>
    <subcellularLocation>
        <location evidence="2">Endoplasmic reticulum membrane</location>
    </subcellularLocation>
</comment>
<evidence type="ECO:0000256" key="4">
    <source>
        <dbReference type="ARBA" id="ARBA00005189"/>
    </source>
</evidence>
<evidence type="ECO:0000256" key="9">
    <source>
        <dbReference type="ARBA" id="ARBA00047604"/>
    </source>
</evidence>
<evidence type="ECO:0000256" key="3">
    <source>
        <dbReference type="ARBA" id="ARBA00004771"/>
    </source>
</evidence>
<dbReference type="EC" id="2.3.1.75" evidence="14"/>
<dbReference type="GO" id="GO:0004144">
    <property type="term" value="F:diacylglycerol O-acyltransferase activity"/>
    <property type="evidence" value="ECO:0007669"/>
    <property type="project" value="UniProtKB-EC"/>
</dbReference>
<keyword evidence="5 14" id="KW-0808">Transferase</keyword>
<dbReference type="SUPFAM" id="SSF52777">
    <property type="entry name" value="CoA-dependent acyltransferases"/>
    <property type="match status" value="1"/>
</dbReference>
<feature type="domain" description="O-acyltransferase WSD1 C-terminal" evidence="13">
    <location>
        <begin position="358"/>
        <end position="502"/>
    </location>
</feature>
<proteinExistence type="inferred from homology"/>
<dbReference type="AlphaFoldDB" id="A0A2I0B0A3"/>
<comment type="catalytic activity">
    <reaction evidence="9">
        <text>a long chain fatty alcohol + a fatty acyl-CoA = a long-chain alcohol wax ester + CoA</text>
        <dbReference type="Rhea" id="RHEA:38443"/>
        <dbReference type="ChEBI" id="CHEBI:17135"/>
        <dbReference type="ChEBI" id="CHEBI:57287"/>
        <dbReference type="ChEBI" id="CHEBI:77636"/>
        <dbReference type="ChEBI" id="CHEBI:235323"/>
        <dbReference type="EC" id="2.3.1.75"/>
    </reaction>
</comment>
<dbReference type="InterPro" id="IPR045034">
    <property type="entry name" value="O-acyltransferase_WSD1-like"/>
</dbReference>
<dbReference type="Gene3D" id="3.30.559.10">
    <property type="entry name" value="Chloramphenicol acetyltransferase-like domain"/>
    <property type="match status" value="1"/>
</dbReference>
<evidence type="ECO:0000256" key="7">
    <source>
        <dbReference type="ARBA" id="ARBA00023315"/>
    </source>
</evidence>
<dbReference type="InterPro" id="IPR009721">
    <property type="entry name" value="O-acyltransferase_WSD1_C"/>
</dbReference>
<evidence type="ECO:0000259" key="13">
    <source>
        <dbReference type="Pfam" id="PF06974"/>
    </source>
</evidence>
<dbReference type="STRING" id="1088818.A0A2I0B0A3"/>
<evidence type="ECO:0000256" key="5">
    <source>
        <dbReference type="ARBA" id="ARBA00022679"/>
    </source>
</evidence>
<dbReference type="InterPro" id="IPR023213">
    <property type="entry name" value="CAT-like_dom_sf"/>
</dbReference>
<evidence type="ECO:0000256" key="2">
    <source>
        <dbReference type="ARBA" id="ARBA00004586"/>
    </source>
</evidence>
<dbReference type="Pfam" id="PF06974">
    <property type="entry name" value="WS_DGAT_C"/>
    <property type="match status" value="1"/>
</dbReference>
<comment type="catalytic activity">
    <reaction evidence="10">
        <text>an acyl-CoA + a 1,2-diacyl-sn-glycerol = a triacyl-sn-glycerol + CoA</text>
        <dbReference type="Rhea" id="RHEA:10868"/>
        <dbReference type="ChEBI" id="CHEBI:17815"/>
        <dbReference type="ChEBI" id="CHEBI:57287"/>
        <dbReference type="ChEBI" id="CHEBI:58342"/>
        <dbReference type="ChEBI" id="CHEBI:64615"/>
        <dbReference type="EC" id="2.3.1.20"/>
    </reaction>
</comment>
<sequence>MGAAEAAAATVEQRRPLTVGISRPSWLSSPAAAAAEEIADGEPLSPHSRIFRQPQLNCHVISILGFGKIIGKDEMKAGLEATLVRHPRFSSIQARHAPVKTDNLGVKLVALSQVTGKAGVRWVRTTVNLDEHVVYKDLGHGECTDGDRLVEDYASGLCRSPLDPSRPLWDVHILPIRSSEAASVAIFRFHHSLGDGVSLASLLLDCTRRTSDPESLPSIPGAGRRPAGIGSRRFIFWLWATTVYAWNTLVDIFLFFASATVLKDTRTAIKGTEGIESRPKRFVHRALCLDDLKAIKSTINDVLVGVLSAALSRYLSRNSGGILPKNLRIKSIMFVNIRPSTGIHELAKMMKKGSGAEWGNRIGYILLPLPVMKCDDPLEYVRKGEAIAERKKNSWGAKFIYTSCSLIVKTLGLKAAILPFYKAVSNTTLAMSNLVGPTEEVGFCGSPLVYIATSVYGHPQALTVHFQSYMNKMEVVLAADELAIPNPHELLDDIADSFELIKDAAAAVPTSG</sequence>
<keyword evidence="11" id="KW-1133">Transmembrane helix</keyword>
<dbReference type="EMBL" id="KZ451932">
    <property type="protein sequence ID" value="PKA61227.1"/>
    <property type="molecule type" value="Genomic_DNA"/>
</dbReference>
<evidence type="ECO:0000256" key="11">
    <source>
        <dbReference type="SAM" id="Phobius"/>
    </source>
</evidence>
<organism evidence="14 15">
    <name type="scientific">Apostasia shenzhenica</name>
    <dbReference type="NCBI Taxonomy" id="1088818"/>
    <lineage>
        <taxon>Eukaryota</taxon>
        <taxon>Viridiplantae</taxon>
        <taxon>Streptophyta</taxon>
        <taxon>Embryophyta</taxon>
        <taxon>Tracheophyta</taxon>
        <taxon>Spermatophyta</taxon>
        <taxon>Magnoliopsida</taxon>
        <taxon>Liliopsida</taxon>
        <taxon>Asparagales</taxon>
        <taxon>Orchidaceae</taxon>
        <taxon>Apostasioideae</taxon>
        <taxon>Apostasia</taxon>
    </lineage>
</organism>
<keyword evidence="6" id="KW-0256">Endoplasmic reticulum</keyword>
<evidence type="ECO:0000313" key="14">
    <source>
        <dbReference type="EMBL" id="PKA61227.1"/>
    </source>
</evidence>
<keyword evidence="11" id="KW-0472">Membrane</keyword>
<dbReference type="UniPathway" id="UPA00282"/>
<comment type="pathway">
    <text evidence="4">Lipid metabolism.</text>
</comment>
<dbReference type="PANTHER" id="PTHR31650">
    <property type="entry name" value="O-ACYLTRANSFERASE (WSD1-LIKE) FAMILY PROTEIN"/>
    <property type="match status" value="1"/>
</dbReference>
<dbReference type="Pfam" id="PF03007">
    <property type="entry name" value="WS_DGAT_cat"/>
    <property type="match status" value="1"/>
</dbReference>
<name>A0A2I0B0A3_9ASPA</name>
<feature type="transmembrane region" description="Helical" evidence="11">
    <location>
        <begin position="234"/>
        <end position="257"/>
    </location>
</feature>
<dbReference type="OrthoDB" id="619536at2759"/>
<dbReference type="Proteomes" id="UP000236161">
    <property type="component" value="Unassembled WGS sequence"/>
</dbReference>
<evidence type="ECO:0000256" key="10">
    <source>
        <dbReference type="ARBA" id="ARBA00048109"/>
    </source>
</evidence>
<dbReference type="PANTHER" id="PTHR31650:SF1">
    <property type="entry name" value="WAX ESTER SYNTHASE_DIACYLGLYCEROL ACYLTRANSFERASE 4-RELATED"/>
    <property type="match status" value="1"/>
</dbReference>
<evidence type="ECO:0000313" key="15">
    <source>
        <dbReference type="Proteomes" id="UP000236161"/>
    </source>
</evidence>
<dbReference type="GO" id="GO:0019432">
    <property type="term" value="P:triglyceride biosynthetic process"/>
    <property type="evidence" value="ECO:0007669"/>
    <property type="project" value="UniProtKB-UniPathway"/>
</dbReference>
<dbReference type="GO" id="GO:0047196">
    <property type="term" value="F:long-chain-alcohol O-fatty-acyltransferase activity"/>
    <property type="evidence" value="ECO:0007669"/>
    <property type="project" value="UniProtKB-EC"/>
</dbReference>
<gene>
    <name evidence="14" type="primary">WSD1</name>
    <name evidence="14" type="ORF">AXF42_Ash006124</name>
</gene>